<sequence length="238" mass="26679">MKYQDYLDIGTAGDRATFESRLVRFAQNLEFPIVQAVLMVKRPSQPSLVARIGNLPRSFQEASMDEADSRRDPVLQRLLTASLPFIYDQETYVHAGAGDLWETQAFHGFRTGISMSLHMPGGRQFLFGVDRDQPLPADDRDLTRLMADLQLLAVHAQETAARVMLPRSAYGTSGVPKLTPREREVLLWTREGKSAWAIGQILSMSEHTVVFHLRNAMTKLEVSSKHSAVLKAMELGLL</sequence>
<dbReference type="PATRIC" id="fig|983917.3.peg.2395"/>
<accession>I0HS16</accession>
<name>I0HS16_RUBGI</name>
<keyword evidence="1" id="KW-0805">Transcription regulation</keyword>
<dbReference type="Gene3D" id="3.30.450.80">
    <property type="entry name" value="Transcription factor LuxR-like, autoinducer-binding domain"/>
    <property type="match status" value="1"/>
</dbReference>
<dbReference type="InterPro" id="IPR000792">
    <property type="entry name" value="Tscrpt_reg_LuxR_C"/>
</dbReference>
<dbReference type="GO" id="GO:0006355">
    <property type="term" value="P:regulation of DNA-templated transcription"/>
    <property type="evidence" value="ECO:0007669"/>
    <property type="project" value="InterPro"/>
</dbReference>
<dbReference type="STRING" id="983917.RGE_24620"/>
<evidence type="ECO:0000313" key="6">
    <source>
        <dbReference type="Proteomes" id="UP000007883"/>
    </source>
</evidence>
<dbReference type="HOGENOM" id="CLU_072786_4_2_4"/>
<feature type="domain" description="HTH luxR-type" evidence="4">
    <location>
        <begin position="171"/>
        <end position="236"/>
    </location>
</feature>
<dbReference type="Pfam" id="PF00196">
    <property type="entry name" value="GerE"/>
    <property type="match status" value="1"/>
</dbReference>
<evidence type="ECO:0000313" key="5">
    <source>
        <dbReference type="EMBL" id="BAL95803.1"/>
    </source>
</evidence>
<reference evidence="5 6" key="1">
    <citation type="journal article" date="2012" name="J. Bacteriol.">
        <title>Complete genome sequence of phototrophic betaproteobacterium Rubrivivax gelatinosus IL144.</title>
        <authorList>
            <person name="Nagashima S."/>
            <person name="Kamimura A."/>
            <person name="Shimizu T."/>
            <person name="Nakamura-isaki S."/>
            <person name="Aono E."/>
            <person name="Sakamoto K."/>
            <person name="Ichikawa N."/>
            <person name="Nakazawa H."/>
            <person name="Sekine M."/>
            <person name="Yamazaki S."/>
            <person name="Fujita N."/>
            <person name="Shimada K."/>
            <person name="Hanada S."/>
            <person name="Nagashima K.V.P."/>
        </authorList>
    </citation>
    <scope>NUCLEOTIDE SEQUENCE [LARGE SCALE GENOMIC DNA]</scope>
    <source>
        <strain evidence="6">NBRC 100245 / IL144</strain>
    </source>
</reference>
<dbReference type="SUPFAM" id="SSF75516">
    <property type="entry name" value="Pheromone-binding domain of LuxR-like quorum-sensing transcription factors"/>
    <property type="match status" value="1"/>
</dbReference>
<proteinExistence type="predicted"/>
<keyword evidence="3" id="KW-0804">Transcription</keyword>
<dbReference type="EMBL" id="AP012320">
    <property type="protein sequence ID" value="BAL95803.1"/>
    <property type="molecule type" value="Genomic_DNA"/>
</dbReference>
<dbReference type="Pfam" id="PF03472">
    <property type="entry name" value="Autoind_bind"/>
    <property type="match status" value="1"/>
</dbReference>
<keyword evidence="2" id="KW-0238">DNA-binding</keyword>
<dbReference type="SMART" id="SM00421">
    <property type="entry name" value="HTH_LUXR"/>
    <property type="match status" value="1"/>
</dbReference>
<dbReference type="PANTHER" id="PTHR44688:SF16">
    <property type="entry name" value="DNA-BINDING TRANSCRIPTIONAL ACTIVATOR DEVR_DOSR"/>
    <property type="match status" value="1"/>
</dbReference>
<dbReference type="Proteomes" id="UP000007883">
    <property type="component" value="Chromosome"/>
</dbReference>
<dbReference type="GO" id="GO:0003677">
    <property type="term" value="F:DNA binding"/>
    <property type="evidence" value="ECO:0007669"/>
    <property type="project" value="UniProtKB-KW"/>
</dbReference>
<evidence type="ECO:0000256" key="1">
    <source>
        <dbReference type="ARBA" id="ARBA00023015"/>
    </source>
</evidence>
<gene>
    <name evidence="5" type="ordered locus">RGE_24620</name>
</gene>
<dbReference type="CDD" id="cd06170">
    <property type="entry name" value="LuxR_C_like"/>
    <property type="match status" value="1"/>
</dbReference>
<dbReference type="PANTHER" id="PTHR44688">
    <property type="entry name" value="DNA-BINDING TRANSCRIPTIONAL ACTIVATOR DEVR_DOSR"/>
    <property type="match status" value="1"/>
</dbReference>
<evidence type="ECO:0000256" key="3">
    <source>
        <dbReference type="ARBA" id="ARBA00023163"/>
    </source>
</evidence>
<evidence type="ECO:0000256" key="2">
    <source>
        <dbReference type="ARBA" id="ARBA00023125"/>
    </source>
</evidence>
<dbReference type="AlphaFoldDB" id="I0HS16"/>
<dbReference type="SUPFAM" id="SSF46894">
    <property type="entry name" value="C-terminal effector domain of the bipartite response regulators"/>
    <property type="match status" value="1"/>
</dbReference>
<dbReference type="InterPro" id="IPR036693">
    <property type="entry name" value="TF_LuxR_autoind-bd_dom_sf"/>
</dbReference>
<keyword evidence="6" id="KW-1185">Reference proteome</keyword>
<dbReference type="PROSITE" id="PS00622">
    <property type="entry name" value="HTH_LUXR_1"/>
    <property type="match status" value="1"/>
</dbReference>
<dbReference type="InterPro" id="IPR016032">
    <property type="entry name" value="Sig_transdc_resp-reg_C-effctor"/>
</dbReference>
<dbReference type="InterPro" id="IPR005143">
    <property type="entry name" value="TF_LuxR_autoind-bd_dom"/>
</dbReference>
<protein>
    <submittedName>
        <fullName evidence="5">Transcriptional regulator, LuxR family</fullName>
    </submittedName>
</protein>
<evidence type="ECO:0000259" key="4">
    <source>
        <dbReference type="PROSITE" id="PS50043"/>
    </source>
</evidence>
<dbReference type="Gene3D" id="1.10.10.10">
    <property type="entry name" value="Winged helix-like DNA-binding domain superfamily/Winged helix DNA-binding domain"/>
    <property type="match status" value="1"/>
</dbReference>
<dbReference type="KEGG" id="rge:RGE_24620"/>
<dbReference type="PRINTS" id="PR00038">
    <property type="entry name" value="HTHLUXR"/>
</dbReference>
<dbReference type="eggNOG" id="COG2771">
    <property type="taxonomic scope" value="Bacteria"/>
</dbReference>
<organism evidence="5 6">
    <name type="scientific">Rubrivivax gelatinosus (strain NBRC 100245 / IL144)</name>
    <dbReference type="NCBI Taxonomy" id="983917"/>
    <lineage>
        <taxon>Bacteria</taxon>
        <taxon>Pseudomonadati</taxon>
        <taxon>Pseudomonadota</taxon>
        <taxon>Betaproteobacteria</taxon>
        <taxon>Burkholderiales</taxon>
        <taxon>Sphaerotilaceae</taxon>
        <taxon>Rubrivivax</taxon>
    </lineage>
</organism>
<dbReference type="PROSITE" id="PS50043">
    <property type="entry name" value="HTH_LUXR_2"/>
    <property type="match status" value="1"/>
</dbReference>
<dbReference type="InterPro" id="IPR036388">
    <property type="entry name" value="WH-like_DNA-bd_sf"/>
</dbReference>